<dbReference type="GO" id="GO:0000139">
    <property type="term" value="C:Golgi membrane"/>
    <property type="evidence" value="ECO:0007669"/>
    <property type="project" value="UniProtKB-SubCell"/>
</dbReference>
<evidence type="ECO:0000256" key="5">
    <source>
        <dbReference type="ARBA" id="ARBA00022927"/>
    </source>
</evidence>
<evidence type="ECO:0000256" key="2">
    <source>
        <dbReference type="ARBA" id="ARBA00005831"/>
    </source>
</evidence>
<dbReference type="Pfam" id="PF10191">
    <property type="entry name" value="COG7"/>
    <property type="match status" value="1"/>
</dbReference>
<keyword evidence="10" id="KW-1185">Reference proteome</keyword>
<dbReference type="AlphaFoldDB" id="A0AAF0ISZ1"/>
<evidence type="ECO:0000313" key="10">
    <source>
        <dbReference type="Proteomes" id="UP001214603"/>
    </source>
</evidence>
<comment type="similarity">
    <text evidence="2">Belongs to the COG7 family.</text>
</comment>
<evidence type="ECO:0000256" key="7">
    <source>
        <dbReference type="ARBA" id="ARBA00023136"/>
    </source>
</evidence>
<dbReference type="PANTHER" id="PTHR21443">
    <property type="entry name" value="CONSERVED OLIGOMERIC GOLGI COMPLEX COMPONENT 7"/>
    <property type="match status" value="1"/>
</dbReference>
<evidence type="ECO:0000256" key="3">
    <source>
        <dbReference type="ARBA" id="ARBA00020984"/>
    </source>
</evidence>
<evidence type="ECO:0000256" key="8">
    <source>
        <dbReference type="ARBA" id="ARBA00031345"/>
    </source>
</evidence>
<proteinExistence type="inferred from homology"/>
<dbReference type="GO" id="GO:0006890">
    <property type="term" value="P:retrograde vesicle-mediated transport, Golgi to endoplasmic reticulum"/>
    <property type="evidence" value="ECO:0007669"/>
    <property type="project" value="TreeGrafter"/>
</dbReference>
<dbReference type="GO" id="GO:0006886">
    <property type="term" value="P:intracellular protein transport"/>
    <property type="evidence" value="ECO:0007669"/>
    <property type="project" value="InterPro"/>
</dbReference>
<evidence type="ECO:0000256" key="6">
    <source>
        <dbReference type="ARBA" id="ARBA00023034"/>
    </source>
</evidence>
<keyword evidence="5" id="KW-0653">Protein transport</keyword>
<keyword evidence="7" id="KW-0472">Membrane</keyword>
<keyword evidence="4" id="KW-0813">Transport</keyword>
<dbReference type="Proteomes" id="UP001214603">
    <property type="component" value="Chromosome 2"/>
</dbReference>
<evidence type="ECO:0000256" key="1">
    <source>
        <dbReference type="ARBA" id="ARBA00004395"/>
    </source>
</evidence>
<keyword evidence="6" id="KW-0333">Golgi apparatus</keyword>
<sequence>MRAAAVGDDRVAWLADAVRASGGAPAEATGPWTRRLEPGAPSLAPTAAALHTLAGELREQQTALVSKLSAQMNIAHTVVADAAGEAQRLADDARPLRAALARAQHTYEQRSPAADAPEARALAELHRLAQIKHRMQAARDTLHAAESWSSVEAEVDGHLAQGDWERAAQRLVGMEQTLSRFDASSEYVAAKQALLERLLHALDAAVSAPLAAAVSGEDLEAVVRCARVYASVHRARVFVERYAAARSAPLLDAWRASDDDGFAALCAALRNLAQAERERFAPQLFEDIDGAVDALLTAAVDRVPLREHIKQLDTPGALPQLVQAYADAAATCASLAAAKTGRHADAPIARAALPSPGAWPERLLSLFAPYRATYRTREAAYLEQAFAATRAAFEARRDRAYVQTADVRRGAWAACVQEIAQLSREQLAECVRQWDAATARARVFAHGADVLDAVHTALLPALAARLCATWEQVRARHARHLHAHAADPARVLDQEMDPIPDWDVVHASVQVLELAPRLDEALHALHAAVLEQGARDARTLEAVKEHAQRLAAPLEVAQAAQAFVLAQLLGTFRVHLAAYSTHGAFYAPPPERTTEVQIPSFSRSPTEAMVRLGEGLLNLPRLLEALVERECPAFAHAVDALPYASEDAEPRAPPRATGAHRVLSLSLLTPSPEAAAAPTAYTAEHVLSLWLRSLASTLLAELHEKLPRMARDARCDRAQLAADVEYLGTIASALNASSPALREWAQVLSLTPAAAQALPPDSALRASAAYGQLFS</sequence>
<organism evidence="9 10">
    <name type="scientific">Malassezia obtusa</name>
    <dbReference type="NCBI Taxonomy" id="76774"/>
    <lineage>
        <taxon>Eukaryota</taxon>
        <taxon>Fungi</taxon>
        <taxon>Dikarya</taxon>
        <taxon>Basidiomycota</taxon>
        <taxon>Ustilaginomycotina</taxon>
        <taxon>Malasseziomycetes</taxon>
        <taxon>Malasseziales</taxon>
        <taxon>Malasseziaceae</taxon>
        <taxon>Malassezia</taxon>
    </lineage>
</organism>
<evidence type="ECO:0000313" key="9">
    <source>
        <dbReference type="EMBL" id="WFD02659.1"/>
    </source>
</evidence>
<name>A0AAF0ISZ1_9BASI</name>
<evidence type="ECO:0000256" key="4">
    <source>
        <dbReference type="ARBA" id="ARBA00022448"/>
    </source>
</evidence>
<reference evidence="9" key="1">
    <citation type="submission" date="2023-03" db="EMBL/GenBank/DDBJ databases">
        <title>Mating type loci evolution in Malassezia.</title>
        <authorList>
            <person name="Coelho M.A."/>
        </authorList>
    </citation>
    <scope>NUCLEOTIDE SEQUENCE</scope>
    <source>
        <strain evidence="9">CBS 7876</strain>
    </source>
</reference>
<dbReference type="PANTHER" id="PTHR21443:SF0">
    <property type="entry name" value="CONSERVED OLIGOMERIC GOLGI COMPLEX SUBUNIT 7"/>
    <property type="match status" value="1"/>
</dbReference>
<dbReference type="GO" id="GO:0007030">
    <property type="term" value="P:Golgi organization"/>
    <property type="evidence" value="ECO:0007669"/>
    <property type="project" value="TreeGrafter"/>
</dbReference>
<dbReference type="EMBL" id="CP119935">
    <property type="protein sequence ID" value="WFD02659.1"/>
    <property type="molecule type" value="Genomic_DNA"/>
</dbReference>
<dbReference type="InterPro" id="IPR019335">
    <property type="entry name" value="COG7"/>
</dbReference>
<accession>A0AAF0ISZ1</accession>
<dbReference type="GO" id="GO:0017119">
    <property type="term" value="C:Golgi transport complex"/>
    <property type="evidence" value="ECO:0007669"/>
    <property type="project" value="InterPro"/>
</dbReference>
<comment type="subcellular location">
    <subcellularLocation>
        <location evidence="1">Golgi apparatus membrane</location>
        <topology evidence="1">Peripheral membrane protein</topology>
    </subcellularLocation>
</comment>
<gene>
    <name evidence="9" type="ORF">MOBT1_001340</name>
</gene>
<protein>
    <recommendedName>
        <fullName evidence="3">Conserved oligomeric Golgi complex subunit 7</fullName>
    </recommendedName>
    <alternativeName>
        <fullName evidence="8">Component of oligomeric Golgi complex 7</fullName>
    </alternativeName>
</protein>